<dbReference type="Pfam" id="PF00664">
    <property type="entry name" value="ABC_membrane"/>
    <property type="match status" value="1"/>
</dbReference>
<dbReference type="Gene3D" id="1.20.1560.10">
    <property type="entry name" value="ABC transporter type 1, transmembrane domain"/>
    <property type="match status" value="1"/>
</dbReference>
<keyword evidence="3 9" id="KW-0812">Transmembrane</keyword>
<evidence type="ECO:0000256" key="3">
    <source>
        <dbReference type="ARBA" id="ARBA00022692"/>
    </source>
</evidence>
<reference evidence="11 12" key="1">
    <citation type="submission" date="2020-10" db="EMBL/GenBank/DDBJ databases">
        <title>The Coptis chinensis genome and diversification of protoberbering-type alkaloids.</title>
        <authorList>
            <person name="Wang B."/>
            <person name="Shu S."/>
            <person name="Song C."/>
            <person name="Liu Y."/>
        </authorList>
    </citation>
    <scope>NUCLEOTIDE SEQUENCE [LARGE SCALE GENOMIC DNA]</scope>
    <source>
        <strain evidence="11">HL-2020</strain>
        <tissue evidence="11">Leaf</tissue>
    </source>
</reference>
<organism evidence="11 12">
    <name type="scientific">Coptis chinensis</name>
    <dbReference type="NCBI Taxonomy" id="261450"/>
    <lineage>
        <taxon>Eukaryota</taxon>
        <taxon>Viridiplantae</taxon>
        <taxon>Streptophyta</taxon>
        <taxon>Embryophyta</taxon>
        <taxon>Tracheophyta</taxon>
        <taxon>Spermatophyta</taxon>
        <taxon>Magnoliopsida</taxon>
        <taxon>Ranunculales</taxon>
        <taxon>Ranunculaceae</taxon>
        <taxon>Coptidoideae</taxon>
        <taxon>Coptis</taxon>
    </lineage>
</organism>
<protein>
    <recommendedName>
        <fullName evidence="10">ABC transmembrane type-1 domain-containing protein</fullName>
    </recommendedName>
</protein>
<evidence type="ECO:0000256" key="1">
    <source>
        <dbReference type="ARBA" id="ARBA00007577"/>
    </source>
</evidence>
<dbReference type="SUPFAM" id="SSF90123">
    <property type="entry name" value="ABC transporter transmembrane region"/>
    <property type="match status" value="1"/>
</dbReference>
<dbReference type="Proteomes" id="UP000631114">
    <property type="component" value="Unassembled WGS sequence"/>
</dbReference>
<evidence type="ECO:0000313" key="12">
    <source>
        <dbReference type="Proteomes" id="UP000631114"/>
    </source>
</evidence>
<evidence type="ECO:0000256" key="2">
    <source>
        <dbReference type="ARBA" id="ARBA00022448"/>
    </source>
</evidence>
<evidence type="ECO:0000256" key="6">
    <source>
        <dbReference type="ARBA" id="ARBA00023136"/>
    </source>
</evidence>
<dbReference type="PANTHER" id="PTHR45136">
    <property type="entry name" value="ABC TRANSPORTER DOMAIN-CONTAINING PROTEIN"/>
    <property type="match status" value="1"/>
</dbReference>
<name>A0A835HWB5_9MAGN</name>
<proteinExistence type="inferred from homology"/>
<feature type="transmembrane region" description="Helical" evidence="9">
    <location>
        <begin position="12"/>
        <end position="30"/>
    </location>
</feature>
<keyword evidence="4" id="KW-0677">Repeat</keyword>
<dbReference type="InterPro" id="IPR011527">
    <property type="entry name" value="ABC1_TM_dom"/>
</dbReference>
<dbReference type="GO" id="GO:0140359">
    <property type="term" value="F:ABC-type transporter activity"/>
    <property type="evidence" value="ECO:0007669"/>
    <property type="project" value="InterPro"/>
</dbReference>
<evidence type="ECO:0000256" key="4">
    <source>
        <dbReference type="ARBA" id="ARBA00022737"/>
    </source>
</evidence>
<evidence type="ECO:0000256" key="7">
    <source>
        <dbReference type="ARBA" id="ARBA00023180"/>
    </source>
</evidence>
<evidence type="ECO:0000256" key="9">
    <source>
        <dbReference type="SAM" id="Phobius"/>
    </source>
</evidence>
<sequence>MVRSLVCDRLSLLAQVFSATFIAVALAMALAWRLAIVIISLQPFIIGSFYARGVLMKRMSKKVLKAQTSSSKLASEAVSNHRTIAAFSSEEKIMGLFGASLEGPKSESQAVRTFFILVTTGRVIAEAGTVTSGLSKGRDAVKSVFTILKRKSKMHPDDPEGIKPQKLDGIYTAS</sequence>
<keyword evidence="2" id="KW-0813">Transport</keyword>
<feature type="transmembrane region" description="Helical" evidence="9">
    <location>
        <begin position="36"/>
        <end position="55"/>
    </location>
</feature>
<evidence type="ECO:0000259" key="10">
    <source>
        <dbReference type="PROSITE" id="PS50929"/>
    </source>
</evidence>
<gene>
    <name evidence="11" type="ORF">IFM89_017925</name>
</gene>
<dbReference type="GO" id="GO:0016020">
    <property type="term" value="C:membrane"/>
    <property type="evidence" value="ECO:0007669"/>
    <property type="project" value="InterPro"/>
</dbReference>
<keyword evidence="5 9" id="KW-1133">Transmembrane helix</keyword>
<accession>A0A835HWB5</accession>
<feature type="domain" description="ABC transmembrane type-1" evidence="10">
    <location>
        <begin position="1"/>
        <end position="102"/>
    </location>
</feature>
<keyword evidence="6 9" id="KW-0472">Membrane</keyword>
<comment type="similarity">
    <text evidence="1">Belongs to the ABC transporter superfamily. ABCB family. Multidrug resistance exporter (TC 3.A.1.201) subfamily.</text>
</comment>
<keyword evidence="12" id="KW-1185">Reference proteome</keyword>
<dbReference type="PROSITE" id="PS50929">
    <property type="entry name" value="ABC_TM1F"/>
    <property type="match status" value="1"/>
</dbReference>
<dbReference type="InterPro" id="IPR036640">
    <property type="entry name" value="ABC1_TM_sf"/>
</dbReference>
<dbReference type="AlphaFoldDB" id="A0A835HWB5"/>
<feature type="compositionally biased region" description="Basic and acidic residues" evidence="8">
    <location>
        <begin position="154"/>
        <end position="166"/>
    </location>
</feature>
<evidence type="ECO:0000256" key="5">
    <source>
        <dbReference type="ARBA" id="ARBA00022989"/>
    </source>
</evidence>
<dbReference type="OrthoDB" id="6500128at2759"/>
<comment type="caution">
    <text evidence="11">The sequence shown here is derived from an EMBL/GenBank/DDBJ whole genome shotgun (WGS) entry which is preliminary data.</text>
</comment>
<dbReference type="GO" id="GO:0005524">
    <property type="term" value="F:ATP binding"/>
    <property type="evidence" value="ECO:0007669"/>
    <property type="project" value="InterPro"/>
</dbReference>
<dbReference type="EMBL" id="JADFTS010000005">
    <property type="protein sequence ID" value="KAF9605582.1"/>
    <property type="molecule type" value="Genomic_DNA"/>
</dbReference>
<evidence type="ECO:0000313" key="11">
    <source>
        <dbReference type="EMBL" id="KAF9605582.1"/>
    </source>
</evidence>
<dbReference type="PANTHER" id="PTHR45136:SF2">
    <property type="entry name" value="ABC TRANSPORTER DOMAIN-CONTAINING PROTEIN"/>
    <property type="match status" value="1"/>
</dbReference>
<keyword evidence="7" id="KW-0325">Glycoprotein</keyword>
<evidence type="ECO:0000256" key="8">
    <source>
        <dbReference type="SAM" id="MobiDB-lite"/>
    </source>
</evidence>
<feature type="region of interest" description="Disordered" evidence="8">
    <location>
        <begin position="152"/>
        <end position="174"/>
    </location>
</feature>